<protein>
    <recommendedName>
        <fullName evidence="4">Ketoreductase domain-containing protein</fullName>
    </recommendedName>
</protein>
<keyword evidence="8" id="KW-1185">Reference proteome</keyword>
<dbReference type="RefSeq" id="WP_065133730.1">
    <property type="nucleotide sequence ID" value="NZ_JACKSU010000019.1"/>
</dbReference>
<comment type="caution">
    <text evidence="5">The sequence shown here is derived from an EMBL/GenBank/DDBJ whole genome shotgun (WGS) entry which is preliminary data.</text>
</comment>
<dbReference type="Proteomes" id="UP000193928">
    <property type="component" value="Unassembled WGS sequence"/>
</dbReference>
<name>A0A1A6BIA7_MYCGO</name>
<evidence type="ECO:0000259" key="4">
    <source>
        <dbReference type="SMART" id="SM00822"/>
    </source>
</evidence>
<reference evidence="6 8" key="1">
    <citation type="submission" date="2016-01" db="EMBL/GenBank/DDBJ databases">
        <title>The new phylogeny of the genus Mycobacterium.</title>
        <authorList>
            <person name="Tarcisio F."/>
            <person name="Conor M."/>
            <person name="Antonella G."/>
            <person name="Elisabetta G."/>
            <person name="Giulia F.S."/>
            <person name="Sara T."/>
            <person name="Anna F."/>
            <person name="Clotilde B."/>
            <person name="Roberto B."/>
            <person name="Veronica D.S."/>
            <person name="Fabio R."/>
            <person name="Monica P."/>
            <person name="Olivier J."/>
            <person name="Enrico T."/>
            <person name="Nicola S."/>
        </authorList>
    </citation>
    <scope>NUCLEOTIDE SEQUENCE [LARGE SCALE GENOMIC DNA]</scope>
    <source>
        <strain evidence="6 8">DSM 44160</strain>
    </source>
</reference>
<dbReference type="Proteomes" id="UP000093757">
    <property type="component" value="Unassembled WGS sequence"/>
</dbReference>
<evidence type="ECO:0000256" key="2">
    <source>
        <dbReference type="ARBA" id="ARBA00023002"/>
    </source>
</evidence>
<feature type="domain" description="Ketoreductase" evidence="4">
    <location>
        <begin position="6"/>
        <end position="167"/>
    </location>
</feature>
<dbReference type="Pfam" id="PF00106">
    <property type="entry name" value="adh_short"/>
    <property type="match status" value="1"/>
</dbReference>
<dbReference type="InterPro" id="IPR057326">
    <property type="entry name" value="KR_dom"/>
</dbReference>
<evidence type="ECO:0000313" key="6">
    <source>
        <dbReference type="EMBL" id="ORV94349.1"/>
    </source>
</evidence>
<dbReference type="PRINTS" id="PR00080">
    <property type="entry name" value="SDRFAMILY"/>
</dbReference>
<dbReference type="Gene3D" id="3.40.50.720">
    <property type="entry name" value="NAD(P)-binding Rossmann-like Domain"/>
    <property type="match status" value="1"/>
</dbReference>
<evidence type="ECO:0000313" key="5">
    <source>
        <dbReference type="EMBL" id="OBS02031.1"/>
    </source>
</evidence>
<dbReference type="EMBL" id="LQOY01000032">
    <property type="protein sequence ID" value="ORV94349.1"/>
    <property type="molecule type" value="Genomic_DNA"/>
</dbReference>
<dbReference type="GO" id="GO:0016020">
    <property type="term" value="C:membrane"/>
    <property type="evidence" value="ECO:0007669"/>
    <property type="project" value="TreeGrafter"/>
</dbReference>
<keyword evidence="2" id="KW-0560">Oxidoreductase</keyword>
<dbReference type="InterPro" id="IPR002347">
    <property type="entry name" value="SDR_fam"/>
</dbReference>
<dbReference type="OrthoDB" id="9775296at2"/>
<sequence>MDIRGKRVLITGASRGIGQQLARGFADAGADVALVARGSGPLEEVAARLGGRAYPCDLTNTTALRGLIARVERDGPVDILVNNAGDECIGRFNEMTAETLDFIIALNVLAGAELFRQVLPGMLARGHGHLVNVSSMAGVSLPPTLATYAATKAFVTHHTVNLAFELQDTPVGVTKVEIGEVADTGLMEKGRSSPALSALFDRMYRLKVSRLITPEEITDAVLNAVRHNKLSVRLPKRLASSSMMVDLPRRSAWLMARGLTTPPHYSGHHGPTTSKAEL</sequence>
<dbReference type="SMART" id="SM00822">
    <property type="entry name" value="PKS_KR"/>
    <property type="match status" value="1"/>
</dbReference>
<dbReference type="CDD" id="cd05233">
    <property type="entry name" value="SDR_c"/>
    <property type="match status" value="1"/>
</dbReference>
<dbReference type="PRINTS" id="PR00081">
    <property type="entry name" value="GDHRDH"/>
</dbReference>
<evidence type="ECO:0000313" key="8">
    <source>
        <dbReference type="Proteomes" id="UP000193928"/>
    </source>
</evidence>
<evidence type="ECO:0000256" key="1">
    <source>
        <dbReference type="ARBA" id="ARBA00006484"/>
    </source>
</evidence>
<dbReference type="GO" id="GO:0016491">
    <property type="term" value="F:oxidoreductase activity"/>
    <property type="evidence" value="ECO:0007669"/>
    <property type="project" value="UniProtKB-KW"/>
</dbReference>
<dbReference type="PANTHER" id="PTHR44196">
    <property type="entry name" value="DEHYDROGENASE/REDUCTASE SDR FAMILY MEMBER 7B"/>
    <property type="match status" value="1"/>
</dbReference>
<dbReference type="EMBL" id="MAEM01000229">
    <property type="protein sequence ID" value="OBS02031.1"/>
    <property type="molecule type" value="Genomic_DNA"/>
</dbReference>
<proteinExistence type="inferred from homology"/>
<dbReference type="SUPFAM" id="SSF51735">
    <property type="entry name" value="NAD(P)-binding Rossmann-fold domains"/>
    <property type="match status" value="1"/>
</dbReference>
<reference evidence="5 7" key="2">
    <citation type="submission" date="2016-06" db="EMBL/GenBank/DDBJ databases">
        <authorList>
            <person name="Kjaerup R.B."/>
            <person name="Dalgaard T.S."/>
            <person name="Juul-Madsen H.R."/>
        </authorList>
    </citation>
    <scope>NUCLEOTIDE SEQUENCE [LARGE SCALE GENOMIC DNA]</scope>
    <source>
        <strain evidence="5 7">1245752.6</strain>
    </source>
</reference>
<accession>A0A1A6BIA7</accession>
<organism evidence="5 7">
    <name type="scientific">Mycobacterium gordonae</name>
    <dbReference type="NCBI Taxonomy" id="1778"/>
    <lineage>
        <taxon>Bacteria</taxon>
        <taxon>Bacillati</taxon>
        <taxon>Actinomycetota</taxon>
        <taxon>Actinomycetes</taxon>
        <taxon>Mycobacteriales</taxon>
        <taxon>Mycobacteriaceae</taxon>
        <taxon>Mycobacterium</taxon>
    </lineage>
</organism>
<evidence type="ECO:0000313" key="7">
    <source>
        <dbReference type="Proteomes" id="UP000093757"/>
    </source>
</evidence>
<comment type="similarity">
    <text evidence="1 3">Belongs to the short-chain dehydrogenases/reductases (SDR) family.</text>
</comment>
<dbReference type="PANTHER" id="PTHR44196:SF1">
    <property type="entry name" value="DEHYDROGENASE_REDUCTASE SDR FAMILY MEMBER 7B"/>
    <property type="match status" value="1"/>
</dbReference>
<evidence type="ECO:0000256" key="3">
    <source>
        <dbReference type="RuleBase" id="RU000363"/>
    </source>
</evidence>
<gene>
    <name evidence="5" type="ORF">A9W98_17075</name>
    <name evidence="6" type="ORF">AWC08_16850</name>
</gene>
<dbReference type="AlphaFoldDB" id="A0A1A6BIA7"/>
<dbReference type="InterPro" id="IPR036291">
    <property type="entry name" value="NAD(P)-bd_dom_sf"/>
</dbReference>